<gene>
    <name evidence="1" type="ORF">P3T76_002995</name>
</gene>
<protein>
    <submittedName>
        <fullName evidence="1">Uncharacterized protein</fullName>
    </submittedName>
</protein>
<proteinExistence type="predicted"/>
<dbReference type="EMBL" id="JASMQC010000004">
    <property type="protein sequence ID" value="KAK1945947.1"/>
    <property type="molecule type" value="Genomic_DNA"/>
</dbReference>
<sequence length="142" mass="15513">MYTQPCWTVHITVVGLLNVSDVQILIESASADFDVDCDFGFCCDFYSDCSSVVGARVNMIGHLPKNLNLNGVGIDWSYHDYGNSSDGDLDFSNGMRFLVLPAGKNPLLQVWQLILGRISLSSCLYPLPALLQHVGVAEELLG</sequence>
<accession>A0AAD9GWA0</accession>
<evidence type="ECO:0000313" key="2">
    <source>
        <dbReference type="Proteomes" id="UP001259832"/>
    </source>
</evidence>
<reference evidence="1" key="1">
    <citation type="submission" date="2023-08" db="EMBL/GenBank/DDBJ databases">
        <title>Reference Genome Resource for the Citrus Pathogen Phytophthora citrophthora.</title>
        <authorList>
            <person name="Moller H."/>
            <person name="Coetzee B."/>
            <person name="Rose L.J."/>
            <person name="Van Niekerk J.M."/>
        </authorList>
    </citation>
    <scope>NUCLEOTIDE SEQUENCE</scope>
    <source>
        <strain evidence="1">STE-U-9442</strain>
    </source>
</reference>
<organism evidence="1 2">
    <name type="scientific">Phytophthora citrophthora</name>
    <dbReference type="NCBI Taxonomy" id="4793"/>
    <lineage>
        <taxon>Eukaryota</taxon>
        <taxon>Sar</taxon>
        <taxon>Stramenopiles</taxon>
        <taxon>Oomycota</taxon>
        <taxon>Peronosporomycetes</taxon>
        <taxon>Peronosporales</taxon>
        <taxon>Peronosporaceae</taxon>
        <taxon>Phytophthora</taxon>
    </lineage>
</organism>
<name>A0AAD9GWA0_9STRA</name>
<evidence type="ECO:0000313" key="1">
    <source>
        <dbReference type="EMBL" id="KAK1945947.1"/>
    </source>
</evidence>
<comment type="caution">
    <text evidence="1">The sequence shown here is derived from an EMBL/GenBank/DDBJ whole genome shotgun (WGS) entry which is preliminary data.</text>
</comment>
<keyword evidence="2" id="KW-1185">Reference proteome</keyword>
<dbReference type="Proteomes" id="UP001259832">
    <property type="component" value="Unassembled WGS sequence"/>
</dbReference>
<dbReference type="AlphaFoldDB" id="A0AAD9GWA0"/>